<dbReference type="PANTHER" id="PTHR46696:SF6">
    <property type="entry name" value="P450, PUTATIVE (EUROFUNG)-RELATED"/>
    <property type="match status" value="1"/>
</dbReference>
<dbReference type="InterPro" id="IPR017972">
    <property type="entry name" value="Cyt_P450_CS"/>
</dbReference>
<comment type="caution">
    <text evidence="8">The sequence shown here is derived from an EMBL/GenBank/DDBJ whole genome shotgun (WGS) entry which is preliminary data.</text>
</comment>
<protein>
    <submittedName>
        <fullName evidence="8">Cytochrome P450</fullName>
    </submittedName>
</protein>
<dbReference type="EMBL" id="AOPO01000024">
    <property type="protein sequence ID" value="ELY20223.1"/>
    <property type="molecule type" value="Genomic_DNA"/>
</dbReference>
<sequence length="425" mass="48015">MNNNKFDISNEETAIASPSGCCPFQGDTFPWSRERQSPLMPPPQYAQIREQEPISRVKLWDGNSVWILTKMEDFRELLTSPHFSASPLTPGFPFITPSREAQSKSYQTFITMDPPDHGYYRRTMTKEFMIKRMQELRPSVQQALDGLLNDMERKGAPADFIADVALPLPSLVISIMLGVPYEDHDKLQEWAGNRMDLSTSPEELTQSARNMSKYISGLLIEKERDPGDGSDLLSRMVIEWINPGKLSHDDAVQMGVLLYMAGHETTANQIGLGVLSLFQHPDQKAALMEDASLVKGAVEEMLRFHSITHMNANRVATEDVVIGGQLIRKGEGVLPLLHAANHDPSVFPEPEKFDIFRDQKDHAHVAFSYGIHQCLGQPLARLELQIVFETLFKRFPDLQLAVPFDELEFKSESFVYGLKTLPVTW</sequence>
<dbReference type="PRINTS" id="PR00385">
    <property type="entry name" value="P450"/>
</dbReference>
<evidence type="ECO:0000256" key="4">
    <source>
        <dbReference type="ARBA" id="ARBA00023002"/>
    </source>
</evidence>
<dbReference type="PROSITE" id="PS00086">
    <property type="entry name" value="CYTOCHROME_P450"/>
    <property type="match status" value="1"/>
</dbReference>
<organism evidence="8 9">
    <name type="scientific">Vreelandella titanicae BH1</name>
    <dbReference type="NCBI Taxonomy" id="1204738"/>
    <lineage>
        <taxon>Bacteria</taxon>
        <taxon>Pseudomonadati</taxon>
        <taxon>Pseudomonadota</taxon>
        <taxon>Gammaproteobacteria</taxon>
        <taxon>Oceanospirillales</taxon>
        <taxon>Halomonadaceae</taxon>
        <taxon>Vreelandella</taxon>
    </lineage>
</organism>
<dbReference type="CDD" id="cd11030">
    <property type="entry name" value="CYP105-like"/>
    <property type="match status" value="1"/>
</dbReference>
<dbReference type="GO" id="GO:0016705">
    <property type="term" value="F:oxidoreductase activity, acting on paired donors, with incorporation or reduction of molecular oxygen"/>
    <property type="evidence" value="ECO:0007669"/>
    <property type="project" value="InterPro"/>
</dbReference>
<dbReference type="InterPro" id="IPR036396">
    <property type="entry name" value="Cyt_P450_sf"/>
</dbReference>
<keyword evidence="3 7" id="KW-0479">Metal-binding</keyword>
<dbReference type="PRINTS" id="PR00359">
    <property type="entry name" value="BP450"/>
</dbReference>
<dbReference type="SUPFAM" id="SSF48264">
    <property type="entry name" value="Cytochrome P450"/>
    <property type="match status" value="1"/>
</dbReference>
<dbReference type="GO" id="GO:0004497">
    <property type="term" value="F:monooxygenase activity"/>
    <property type="evidence" value="ECO:0007669"/>
    <property type="project" value="UniProtKB-KW"/>
</dbReference>
<dbReference type="GO" id="GO:0020037">
    <property type="term" value="F:heme binding"/>
    <property type="evidence" value="ECO:0007669"/>
    <property type="project" value="InterPro"/>
</dbReference>
<proteinExistence type="inferred from homology"/>
<evidence type="ECO:0000313" key="8">
    <source>
        <dbReference type="EMBL" id="ELY20223.1"/>
    </source>
</evidence>
<dbReference type="RefSeq" id="WP_009288565.1">
    <property type="nucleotide sequence ID" value="NZ_AOPO01000024.1"/>
</dbReference>
<gene>
    <name evidence="8" type="ORF">HALTITAN_3144</name>
</gene>
<name>L9U7M0_9GAMM</name>
<evidence type="ECO:0000256" key="6">
    <source>
        <dbReference type="ARBA" id="ARBA00023033"/>
    </source>
</evidence>
<evidence type="ECO:0000256" key="2">
    <source>
        <dbReference type="ARBA" id="ARBA00022617"/>
    </source>
</evidence>
<dbReference type="AlphaFoldDB" id="L9U7M0"/>
<evidence type="ECO:0000256" key="1">
    <source>
        <dbReference type="ARBA" id="ARBA00010617"/>
    </source>
</evidence>
<dbReference type="GO" id="GO:0005506">
    <property type="term" value="F:iron ion binding"/>
    <property type="evidence" value="ECO:0007669"/>
    <property type="project" value="InterPro"/>
</dbReference>
<evidence type="ECO:0000313" key="9">
    <source>
        <dbReference type="Proteomes" id="UP000011651"/>
    </source>
</evidence>
<dbReference type="Gene3D" id="1.10.630.10">
    <property type="entry name" value="Cytochrome P450"/>
    <property type="match status" value="1"/>
</dbReference>
<comment type="similarity">
    <text evidence="1 7">Belongs to the cytochrome P450 family.</text>
</comment>
<dbReference type="Pfam" id="PF00067">
    <property type="entry name" value="p450"/>
    <property type="match status" value="1"/>
</dbReference>
<keyword evidence="4 7" id="KW-0560">Oxidoreductase</keyword>
<evidence type="ECO:0000256" key="3">
    <source>
        <dbReference type="ARBA" id="ARBA00022723"/>
    </source>
</evidence>
<keyword evidence="6 7" id="KW-0503">Monooxygenase</keyword>
<evidence type="ECO:0000256" key="5">
    <source>
        <dbReference type="ARBA" id="ARBA00023004"/>
    </source>
</evidence>
<dbReference type="InterPro" id="IPR001128">
    <property type="entry name" value="Cyt_P450"/>
</dbReference>
<dbReference type="PATRIC" id="fig|1204738.3.peg.4719"/>
<keyword evidence="5 7" id="KW-0408">Iron</keyword>
<dbReference type="InterPro" id="IPR002397">
    <property type="entry name" value="Cyt_P450_B"/>
</dbReference>
<evidence type="ECO:0000256" key="7">
    <source>
        <dbReference type="RuleBase" id="RU000461"/>
    </source>
</evidence>
<keyword evidence="2 7" id="KW-0349">Heme</keyword>
<dbReference type="FunFam" id="1.10.630.10:FF:000018">
    <property type="entry name" value="Cytochrome P450 monooxygenase"/>
    <property type="match status" value="1"/>
</dbReference>
<dbReference type="PANTHER" id="PTHR46696">
    <property type="entry name" value="P450, PUTATIVE (EUROFUNG)-RELATED"/>
    <property type="match status" value="1"/>
</dbReference>
<accession>L9U7M0</accession>
<reference evidence="8 9" key="1">
    <citation type="journal article" date="2013" name="Genome Announc.">
        <title>Draft Genome of the Marine Gammaproteobacterium Halomonas titanicae.</title>
        <authorList>
            <person name="Sanchez-Porro C."/>
            <person name="de la Haba R.R."/>
            <person name="Cruz-Hernandez N."/>
            <person name="Gonzalez J.M."/>
            <person name="Reyes-Guirao C."/>
            <person name="Navarro-Sampedro L."/>
            <person name="Carballo M."/>
            <person name="Ventosa A."/>
        </authorList>
    </citation>
    <scope>NUCLEOTIDE SEQUENCE [LARGE SCALE GENOMIC DNA]</scope>
    <source>
        <strain evidence="8 9">BH1</strain>
    </source>
</reference>
<dbReference type="Proteomes" id="UP000011651">
    <property type="component" value="Unassembled WGS sequence"/>
</dbReference>